<dbReference type="EMBL" id="SNSC02000018">
    <property type="protein sequence ID" value="TID16589.1"/>
    <property type="molecule type" value="Genomic_DNA"/>
</dbReference>
<gene>
    <name evidence="4" type="ORF">E6O75_ATG11707</name>
</gene>
<evidence type="ECO:0000313" key="4">
    <source>
        <dbReference type="EMBL" id="TID16589.1"/>
    </source>
</evidence>
<evidence type="ECO:0000256" key="2">
    <source>
        <dbReference type="SAM" id="MobiDB-lite"/>
    </source>
</evidence>
<feature type="domain" description="CCHC-type" evidence="3">
    <location>
        <begin position="258"/>
        <end position="273"/>
    </location>
</feature>
<organism evidence="4 5">
    <name type="scientific">Venturia nashicola</name>
    <dbReference type="NCBI Taxonomy" id="86259"/>
    <lineage>
        <taxon>Eukaryota</taxon>
        <taxon>Fungi</taxon>
        <taxon>Dikarya</taxon>
        <taxon>Ascomycota</taxon>
        <taxon>Pezizomycotina</taxon>
        <taxon>Dothideomycetes</taxon>
        <taxon>Pleosporomycetidae</taxon>
        <taxon>Venturiales</taxon>
        <taxon>Venturiaceae</taxon>
        <taxon>Venturia</taxon>
    </lineage>
</organism>
<dbReference type="Gene3D" id="4.10.60.10">
    <property type="entry name" value="Zinc finger, CCHC-type"/>
    <property type="match status" value="1"/>
</dbReference>
<feature type="compositionally biased region" description="Basic and acidic residues" evidence="2">
    <location>
        <begin position="205"/>
        <end position="221"/>
    </location>
</feature>
<name>A0A4Z1NYM8_9PEZI</name>
<dbReference type="Pfam" id="PF00098">
    <property type="entry name" value="zf-CCHC"/>
    <property type="match status" value="1"/>
</dbReference>
<dbReference type="PROSITE" id="PS50158">
    <property type="entry name" value="ZF_CCHC"/>
    <property type="match status" value="1"/>
</dbReference>
<dbReference type="GO" id="GO:0003676">
    <property type="term" value="F:nucleic acid binding"/>
    <property type="evidence" value="ECO:0007669"/>
    <property type="project" value="InterPro"/>
</dbReference>
<proteinExistence type="predicted"/>
<dbReference type="GO" id="GO:0008270">
    <property type="term" value="F:zinc ion binding"/>
    <property type="evidence" value="ECO:0007669"/>
    <property type="project" value="UniProtKB-KW"/>
</dbReference>
<evidence type="ECO:0000259" key="3">
    <source>
        <dbReference type="PROSITE" id="PS50158"/>
    </source>
</evidence>
<evidence type="ECO:0000256" key="1">
    <source>
        <dbReference type="PROSITE-ProRule" id="PRU00047"/>
    </source>
</evidence>
<dbReference type="SUPFAM" id="SSF57756">
    <property type="entry name" value="Retrovirus zinc finger-like domains"/>
    <property type="match status" value="1"/>
</dbReference>
<reference evidence="4 5" key="1">
    <citation type="submission" date="2019-04" db="EMBL/GenBank/DDBJ databases">
        <title>High contiguity whole genome sequence and gene annotation resource for two Venturia nashicola isolates.</title>
        <authorList>
            <person name="Prokchorchik M."/>
            <person name="Won K."/>
            <person name="Lee Y."/>
            <person name="Choi E.D."/>
            <person name="Segonzac C."/>
            <person name="Sohn K.H."/>
        </authorList>
    </citation>
    <scope>NUCLEOTIDE SEQUENCE [LARGE SCALE GENOMIC DNA]</scope>
    <source>
        <strain evidence="4 5">PRI2</strain>
    </source>
</reference>
<sequence length="299" mass="33982">MELEIGSQTARHRSSTPASQYSRPPKELQPEKLSPYEGKSVRAHRDWTRSAENAFRLAPNTFGTEIAKISYALQFIKGTPYSSWVEKEPSLSEDQLTWEYFRTFLLDLIEDPVNRQLEAMQHYMDSKQGADQSTVSFNSYLMGLESQLDEPYTETQLRNHLWCKLRPEIRGMLSNYQEIPKTRDAIVALATRLESNKRKASTSKPSERDQKRRLPQHDAKSGSRPPASSAATNSRLSEANSTPIQPKGGNKDLTTIQCFNCRQMGHYANNCKEPKKEREIAELASDQYYDPAGNESASP</sequence>
<dbReference type="STRING" id="86259.A0A4Z1NYM8"/>
<dbReference type="InterPro" id="IPR001878">
    <property type="entry name" value="Znf_CCHC"/>
</dbReference>
<keyword evidence="5" id="KW-1185">Reference proteome</keyword>
<evidence type="ECO:0000313" key="5">
    <source>
        <dbReference type="Proteomes" id="UP000298493"/>
    </source>
</evidence>
<accession>A0A4Z1NYM8</accession>
<dbReference type="SMART" id="SM00343">
    <property type="entry name" value="ZnF_C2HC"/>
    <property type="match status" value="1"/>
</dbReference>
<feature type="region of interest" description="Disordered" evidence="2">
    <location>
        <begin position="195"/>
        <end position="251"/>
    </location>
</feature>
<dbReference type="InterPro" id="IPR036875">
    <property type="entry name" value="Znf_CCHC_sf"/>
</dbReference>
<keyword evidence="1" id="KW-0479">Metal-binding</keyword>
<protein>
    <submittedName>
        <fullName evidence="4">Zinc finger CCHC-type</fullName>
    </submittedName>
</protein>
<feature type="compositionally biased region" description="Polar residues" evidence="2">
    <location>
        <begin position="229"/>
        <end position="244"/>
    </location>
</feature>
<dbReference type="AlphaFoldDB" id="A0A4Z1NYM8"/>
<keyword evidence="1" id="KW-0862">Zinc</keyword>
<comment type="caution">
    <text evidence="4">The sequence shown here is derived from an EMBL/GenBank/DDBJ whole genome shotgun (WGS) entry which is preliminary data.</text>
</comment>
<feature type="region of interest" description="Disordered" evidence="2">
    <location>
        <begin position="1"/>
        <end position="40"/>
    </location>
</feature>
<dbReference type="Proteomes" id="UP000298493">
    <property type="component" value="Unassembled WGS sequence"/>
</dbReference>
<keyword evidence="1" id="KW-0863">Zinc-finger</keyword>